<dbReference type="SUPFAM" id="SSF50965">
    <property type="entry name" value="Galactose oxidase, central domain"/>
    <property type="match status" value="1"/>
</dbReference>
<feature type="region of interest" description="Disordered" evidence="2">
    <location>
        <begin position="192"/>
        <end position="214"/>
    </location>
</feature>
<evidence type="ECO:0000259" key="3">
    <source>
        <dbReference type="PROSITE" id="PS51222"/>
    </source>
</evidence>
<organism evidence="4 5">
    <name type="scientific">Datura stramonium</name>
    <name type="common">Jimsonweed</name>
    <name type="synonym">Common thornapple</name>
    <dbReference type="NCBI Taxonomy" id="4076"/>
    <lineage>
        <taxon>Eukaryota</taxon>
        <taxon>Viridiplantae</taxon>
        <taxon>Streptophyta</taxon>
        <taxon>Embryophyta</taxon>
        <taxon>Tracheophyta</taxon>
        <taxon>Spermatophyta</taxon>
        <taxon>Magnoliopsida</taxon>
        <taxon>eudicotyledons</taxon>
        <taxon>Gunneridae</taxon>
        <taxon>Pentapetalae</taxon>
        <taxon>asterids</taxon>
        <taxon>lamiids</taxon>
        <taxon>Solanales</taxon>
        <taxon>Solanaceae</taxon>
        <taxon>Solanoideae</taxon>
        <taxon>Datureae</taxon>
        <taxon>Datura</taxon>
    </lineage>
</organism>
<feature type="domain" description="DCD" evidence="3">
    <location>
        <begin position="34"/>
        <end position="167"/>
    </location>
</feature>
<dbReference type="InterPro" id="IPR011043">
    <property type="entry name" value="Gal_Oxase/kelch_b-propeller"/>
</dbReference>
<comment type="caution">
    <text evidence="4">The sequence shown here is derived from an EMBL/GenBank/DDBJ whole genome shotgun (WGS) entry which is preliminary data.</text>
</comment>
<dbReference type="InterPro" id="IPR006652">
    <property type="entry name" value="Kelch_1"/>
</dbReference>
<dbReference type="EMBL" id="JACEIK010000188">
    <property type="protein sequence ID" value="MCD7451948.1"/>
    <property type="molecule type" value="Genomic_DNA"/>
</dbReference>
<feature type="compositionally biased region" description="Basic and acidic residues" evidence="2">
    <location>
        <begin position="195"/>
        <end position="204"/>
    </location>
</feature>
<dbReference type="SMART" id="SM00612">
    <property type="entry name" value="Kelch"/>
    <property type="match status" value="6"/>
</dbReference>
<gene>
    <name evidence="4" type="ORF">HAX54_014212</name>
</gene>
<keyword evidence="5" id="KW-1185">Reference proteome</keyword>
<dbReference type="InterPro" id="IPR015915">
    <property type="entry name" value="Kelch-typ_b-propeller"/>
</dbReference>
<dbReference type="Pfam" id="PF01344">
    <property type="entry name" value="Kelch_1"/>
    <property type="match status" value="4"/>
</dbReference>
<feature type="coiled-coil region" evidence="1">
    <location>
        <begin position="520"/>
        <end position="547"/>
    </location>
</feature>
<proteinExistence type="predicted"/>
<reference evidence="4 5" key="1">
    <citation type="journal article" date="2021" name="BMC Genomics">
        <title>Datura genome reveals duplications of psychoactive alkaloid biosynthetic genes and high mutation rate following tissue culture.</title>
        <authorList>
            <person name="Rajewski A."/>
            <person name="Carter-House D."/>
            <person name="Stajich J."/>
            <person name="Litt A."/>
        </authorList>
    </citation>
    <scope>NUCLEOTIDE SEQUENCE [LARGE SCALE GENOMIC DNA]</scope>
    <source>
        <strain evidence="4">AR-01</strain>
    </source>
</reference>
<dbReference type="Proteomes" id="UP000823775">
    <property type="component" value="Unassembled WGS sequence"/>
</dbReference>
<dbReference type="PROSITE" id="PS51222">
    <property type="entry name" value="DCD"/>
    <property type="match status" value="1"/>
</dbReference>
<dbReference type="PANTHER" id="PTHR46034">
    <property type="match status" value="1"/>
</dbReference>
<evidence type="ECO:0000256" key="1">
    <source>
        <dbReference type="SAM" id="Coils"/>
    </source>
</evidence>
<dbReference type="InterPro" id="IPR013989">
    <property type="entry name" value="Dev_and_cell_death_domain"/>
</dbReference>
<evidence type="ECO:0000313" key="5">
    <source>
        <dbReference type="Proteomes" id="UP000823775"/>
    </source>
</evidence>
<dbReference type="Pfam" id="PF10539">
    <property type="entry name" value="Dev_Cell_Death"/>
    <property type="match status" value="1"/>
</dbReference>
<sequence>MGRGRRRQTFVLDSASSSTNQKKNTEGFRYLMKKQLGGVIFGCKNNTMKECILKQLFGLPAPHFSYVKNIDPGLPLFLFNYSNRELHGIYEAASCGKMNINPYAWTSDGSGRTLFPAQVQIRPCLQCEPLSESLFKPIILDNYYNETHFMFELDHVQAGKLISKLSSRAFAPIDCMPQNAAKWRSIIQGVPATGNREENSKPQHAECSSGASINGHAEGSTTAVMTATINDMKFGKEIFQKAQMLREEKNDESSSDLAVYPAVIAQKAQMLREEKNEESLSDLAVYPAVIAQKSQMLREEKNDESSSDLAVYPAVIAQKSQMLREEKNDGSSSDLAVYPTVIAQKSQMLREEKNDGSSSDLAVYPAVIAQKAQMLREEKNDESSSDLAVYPAVIAQLVQGIEELKASREEQTHKICSLEQKLAPRGLGLPLSVVKSHQSVIFSSSEERRWSKFSYLVPNPLELGQEIQSQLDLVSLFVSTFTWFSPNSRALSLCANMDCGTSGRIERQTHYPTNSVPWGISRLSKEKMECYDKKADAEEEIKQLKYRYMMPDSSNQSCQLADETVFESVNQVQLNPEPIFLVGGYDGVSWLSTLESYSPSNDVLKSFKRMNSVRSYASVAKLCGKLFVFGGGTGNLWYDTVESYSPADNKWTLHSSLNTKKGTLASATLKDKIFAIGGGNGIDCFSEVEMYDPQVGRWITTRSMSQKRSCLAAAELNGALYAVGGYDGSNYLATAERFDPREHSWTKIRSMSTSRGCHALAALDGKLYALGGYDGSTMVPSTEIYDPRLATWMVGEPMKFSKGYPAAVVLQGSIYVIGGVQSDEKLVDVIEYYKEGQGWQTPNLKGIGKRCFCSAIVLSDN</sequence>
<evidence type="ECO:0000313" key="4">
    <source>
        <dbReference type="EMBL" id="MCD7451948.1"/>
    </source>
</evidence>
<keyword evidence="1" id="KW-0175">Coiled coil</keyword>
<accession>A0ABS8RZE8</accession>
<name>A0ABS8RZE8_DATST</name>
<protein>
    <recommendedName>
        <fullName evidence="3">DCD domain-containing protein</fullName>
    </recommendedName>
</protein>
<evidence type="ECO:0000256" key="2">
    <source>
        <dbReference type="SAM" id="MobiDB-lite"/>
    </source>
</evidence>
<dbReference type="PANTHER" id="PTHR46034:SF14">
    <property type="entry name" value="B2 PROTEIN-LIKE"/>
    <property type="match status" value="1"/>
</dbReference>
<dbReference type="InterPro" id="IPR044832">
    <property type="entry name" value="NRP-like"/>
</dbReference>
<dbReference type="Gene3D" id="2.120.10.80">
    <property type="entry name" value="Kelch-type beta propeller"/>
    <property type="match status" value="1"/>
</dbReference>
<feature type="region of interest" description="Disordered" evidence="2">
    <location>
        <begin position="1"/>
        <end position="21"/>
    </location>
</feature>
<dbReference type="SMART" id="SM00767">
    <property type="entry name" value="DCD"/>
    <property type="match status" value="1"/>
</dbReference>